<feature type="region of interest" description="Disordered" evidence="1">
    <location>
        <begin position="626"/>
        <end position="670"/>
    </location>
</feature>
<feature type="compositionally biased region" description="Basic and acidic residues" evidence="1">
    <location>
        <begin position="479"/>
        <end position="491"/>
    </location>
</feature>
<feature type="region of interest" description="Disordered" evidence="1">
    <location>
        <begin position="345"/>
        <end position="391"/>
    </location>
</feature>
<feature type="compositionally biased region" description="Pro residues" evidence="1">
    <location>
        <begin position="447"/>
        <end position="459"/>
    </location>
</feature>
<name>A0A0C3JLI6_PISTI</name>
<organism evidence="2 3">
    <name type="scientific">Pisolithus tinctorius Marx 270</name>
    <dbReference type="NCBI Taxonomy" id="870435"/>
    <lineage>
        <taxon>Eukaryota</taxon>
        <taxon>Fungi</taxon>
        <taxon>Dikarya</taxon>
        <taxon>Basidiomycota</taxon>
        <taxon>Agaricomycotina</taxon>
        <taxon>Agaricomycetes</taxon>
        <taxon>Agaricomycetidae</taxon>
        <taxon>Boletales</taxon>
        <taxon>Sclerodermatineae</taxon>
        <taxon>Pisolithaceae</taxon>
        <taxon>Pisolithus</taxon>
    </lineage>
</organism>
<dbReference type="EMBL" id="KN831953">
    <property type="protein sequence ID" value="KIO10018.1"/>
    <property type="molecule type" value="Genomic_DNA"/>
</dbReference>
<feature type="compositionally biased region" description="Polar residues" evidence="1">
    <location>
        <begin position="524"/>
        <end position="536"/>
    </location>
</feature>
<gene>
    <name evidence="2" type="ORF">M404DRAFT_13886</name>
</gene>
<dbReference type="InParanoid" id="A0A0C3JLI6"/>
<dbReference type="AlphaFoldDB" id="A0A0C3JLI6"/>
<evidence type="ECO:0000313" key="3">
    <source>
        <dbReference type="Proteomes" id="UP000054217"/>
    </source>
</evidence>
<feature type="compositionally biased region" description="Basic and acidic residues" evidence="1">
    <location>
        <begin position="594"/>
        <end position="614"/>
    </location>
</feature>
<reference evidence="3" key="2">
    <citation type="submission" date="2015-01" db="EMBL/GenBank/DDBJ databases">
        <title>Evolutionary Origins and Diversification of the Mycorrhizal Mutualists.</title>
        <authorList>
            <consortium name="DOE Joint Genome Institute"/>
            <consortium name="Mycorrhizal Genomics Consortium"/>
            <person name="Kohler A."/>
            <person name="Kuo A."/>
            <person name="Nagy L.G."/>
            <person name="Floudas D."/>
            <person name="Copeland A."/>
            <person name="Barry K.W."/>
            <person name="Cichocki N."/>
            <person name="Veneault-Fourrey C."/>
            <person name="LaButti K."/>
            <person name="Lindquist E.A."/>
            <person name="Lipzen A."/>
            <person name="Lundell T."/>
            <person name="Morin E."/>
            <person name="Murat C."/>
            <person name="Riley R."/>
            <person name="Ohm R."/>
            <person name="Sun H."/>
            <person name="Tunlid A."/>
            <person name="Henrissat B."/>
            <person name="Grigoriev I.V."/>
            <person name="Hibbett D.S."/>
            <person name="Martin F."/>
        </authorList>
    </citation>
    <scope>NUCLEOTIDE SEQUENCE [LARGE SCALE GENOMIC DNA]</scope>
    <source>
        <strain evidence="3">Marx 270</strain>
    </source>
</reference>
<dbReference type="Proteomes" id="UP000054217">
    <property type="component" value="Unassembled WGS sequence"/>
</dbReference>
<dbReference type="OrthoDB" id="3270497at2759"/>
<evidence type="ECO:0000313" key="2">
    <source>
        <dbReference type="EMBL" id="KIO10018.1"/>
    </source>
</evidence>
<dbReference type="HOGENOM" id="CLU_027900_0_0_1"/>
<keyword evidence="3" id="KW-1185">Reference proteome</keyword>
<feature type="region of interest" description="Disordered" evidence="1">
    <location>
        <begin position="409"/>
        <end position="614"/>
    </location>
</feature>
<proteinExistence type="predicted"/>
<feature type="compositionally biased region" description="Low complexity" evidence="1">
    <location>
        <begin position="360"/>
        <end position="383"/>
    </location>
</feature>
<evidence type="ECO:0000256" key="1">
    <source>
        <dbReference type="SAM" id="MobiDB-lite"/>
    </source>
</evidence>
<feature type="compositionally biased region" description="Polar residues" evidence="1">
    <location>
        <begin position="504"/>
        <end position="513"/>
    </location>
</feature>
<accession>A0A0C3JLI6</accession>
<sequence length="670" mass="73723">MQPPASVSPLEPFVPPPVQRLSFPPLQPESLPSVPGPSTASASTSNSSSIFPYLHRLQITDLTMNSRHSKRRPLLLLSLSSPSFLNAVATDANSDKPLYSVETVASSTTIWRSDPWDGSAKIADIRWPRELPLKGKCKDNTHGARIQMSGNSTWKDTASFLKYCSLVSSRKFYVPYHPHALKWKRSGNSYQCVTATCKSPVATLESFDDVTEPKLRVFENLGNTDDSVPQLDHAGISLSFLDHLFVTALLLVTEPEDWMILARHPISDATSSTACLSSRSTSLRAPASERQWRKIMYGEPLYPSLKPPAADKTDADHGEPVNLSTSLQQWRKIVYGEPLYPSLRPRSADSLGLPPRPRTACDSASISSDSAYSPATPSSTPSTGFYDASSFDESDRLGTRIIADRRCAASPQSFSPTPVSPIPSSEHVPFSPRSSLSPRTSARRELPNPPSAFHPPPSMQPWLHRSRSSPRLSPGTPMTERRQKPSEDGMRVRTTALLDDPDTRYSSVSPSTSARRRQLPTVPATPSSRQHQTPPTTERRLSSQRMLPPTPDAVARSAATVNHRHVQSQSHVTPPQPPPRIRQTRRPATAGHGGEGEGRQVEQPPRDEKDPRELIDWMRNVSRAHHRRVLGNQDGQPGIDDAAYEAPPPAYNAIDFSTPPQARSPDRTIG</sequence>
<reference evidence="2 3" key="1">
    <citation type="submission" date="2014-04" db="EMBL/GenBank/DDBJ databases">
        <authorList>
            <consortium name="DOE Joint Genome Institute"/>
            <person name="Kuo A."/>
            <person name="Kohler A."/>
            <person name="Costa M.D."/>
            <person name="Nagy L.G."/>
            <person name="Floudas D."/>
            <person name="Copeland A."/>
            <person name="Barry K.W."/>
            <person name="Cichocki N."/>
            <person name="Veneault-Fourrey C."/>
            <person name="LaButti K."/>
            <person name="Lindquist E.A."/>
            <person name="Lipzen A."/>
            <person name="Lundell T."/>
            <person name="Morin E."/>
            <person name="Murat C."/>
            <person name="Sun H."/>
            <person name="Tunlid A."/>
            <person name="Henrissat B."/>
            <person name="Grigoriev I.V."/>
            <person name="Hibbett D.S."/>
            <person name="Martin F."/>
            <person name="Nordberg H.P."/>
            <person name="Cantor M.N."/>
            <person name="Hua S.X."/>
        </authorList>
    </citation>
    <scope>NUCLEOTIDE SEQUENCE [LARGE SCALE GENOMIC DNA]</scope>
    <source>
        <strain evidence="2 3">Marx 270</strain>
    </source>
</reference>
<feature type="region of interest" description="Disordered" evidence="1">
    <location>
        <begin position="1"/>
        <end position="46"/>
    </location>
</feature>
<protein>
    <submittedName>
        <fullName evidence="2">Uncharacterized protein</fullName>
    </submittedName>
</protein>